<accession>A0A644ZLK3</accession>
<protein>
    <submittedName>
        <fullName evidence="1">Uncharacterized protein</fullName>
    </submittedName>
</protein>
<dbReference type="AntiFam" id="ANF00162">
    <property type="entry name" value="Shadow ORF (opposite ppdK)"/>
</dbReference>
<organism evidence="1">
    <name type="scientific">bioreactor metagenome</name>
    <dbReference type="NCBI Taxonomy" id="1076179"/>
    <lineage>
        <taxon>unclassified sequences</taxon>
        <taxon>metagenomes</taxon>
        <taxon>ecological metagenomes</taxon>
    </lineage>
</organism>
<comment type="caution">
    <text evidence="1">The sequence shown here is derived from an EMBL/GenBank/DDBJ whole genome shotgun (WGS) entry which is preliminary data.</text>
</comment>
<dbReference type="EMBL" id="VSSQ01009486">
    <property type="protein sequence ID" value="MPM41772.1"/>
    <property type="molecule type" value="Genomic_DNA"/>
</dbReference>
<name>A0A644ZLK3_9ZZZZ</name>
<gene>
    <name evidence="1" type="ORF">SDC9_88431</name>
</gene>
<reference evidence="1" key="1">
    <citation type="submission" date="2019-08" db="EMBL/GenBank/DDBJ databases">
        <authorList>
            <person name="Kucharzyk K."/>
            <person name="Murdoch R.W."/>
            <person name="Higgins S."/>
            <person name="Loffler F."/>
        </authorList>
    </citation>
    <scope>NUCLEOTIDE SEQUENCE</scope>
</reference>
<proteinExistence type="predicted"/>
<evidence type="ECO:0000313" key="1">
    <source>
        <dbReference type="EMBL" id="MPM41772.1"/>
    </source>
</evidence>
<sequence length="104" mass="11555">MIEGFLGEIFTVMFLNNNLEFFDHAFQVFSGHIGIGLVAFILFETIENFFECFIGKTENNGAEHLDQASVGIENEALIVGQFDHTLGSGIVQTNVEDGVHHARH</sequence>
<dbReference type="AlphaFoldDB" id="A0A644ZLK3"/>